<comment type="caution">
    <text evidence="4">The sequence shown here is derived from an EMBL/GenBank/DDBJ whole genome shotgun (WGS) entry which is preliminary data.</text>
</comment>
<dbReference type="NCBIfam" id="TIGR00413">
    <property type="entry name" value="rlpA"/>
    <property type="match status" value="1"/>
</dbReference>
<keyword evidence="2" id="KW-0732">Signal</keyword>
<dbReference type="InterPro" id="IPR009009">
    <property type="entry name" value="RlpA-like_DPBB"/>
</dbReference>
<evidence type="ECO:0000313" key="4">
    <source>
        <dbReference type="EMBL" id="PIW96873.1"/>
    </source>
</evidence>
<dbReference type="PANTHER" id="PTHR34183">
    <property type="entry name" value="ENDOLYTIC PEPTIDOGLYCAN TRANSGLYCOSYLASE RLPA"/>
    <property type="match status" value="1"/>
</dbReference>
<evidence type="ECO:0000259" key="3">
    <source>
        <dbReference type="Pfam" id="PF03330"/>
    </source>
</evidence>
<protein>
    <recommendedName>
        <fullName evidence="3">RlpA-like protein double-psi beta-barrel domain-containing protein</fullName>
    </recommendedName>
</protein>
<proteinExistence type="inferred from homology"/>
<evidence type="ECO:0000313" key="5">
    <source>
        <dbReference type="Proteomes" id="UP000230837"/>
    </source>
</evidence>
<evidence type="ECO:0000256" key="1">
    <source>
        <dbReference type="RuleBase" id="RU003495"/>
    </source>
</evidence>
<feature type="chain" id="PRO_5014734140" description="RlpA-like protein double-psi beta-barrel domain-containing protein" evidence="2">
    <location>
        <begin position="23"/>
        <end position="128"/>
    </location>
</feature>
<dbReference type="Proteomes" id="UP000230837">
    <property type="component" value="Unassembled WGS sequence"/>
</dbReference>
<dbReference type="AlphaFoldDB" id="A0A2M7INF6"/>
<comment type="similarity">
    <text evidence="1">Belongs to the RlpA family.</text>
</comment>
<dbReference type="CDD" id="cd22268">
    <property type="entry name" value="DPBB_RlpA-like"/>
    <property type="match status" value="1"/>
</dbReference>
<evidence type="ECO:0000256" key="2">
    <source>
        <dbReference type="SAM" id="SignalP"/>
    </source>
</evidence>
<dbReference type="SUPFAM" id="SSF50685">
    <property type="entry name" value="Barwin-like endoglucanases"/>
    <property type="match status" value="1"/>
</dbReference>
<feature type="domain" description="RlpA-like protein double-psi beta-barrel" evidence="3">
    <location>
        <begin position="33"/>
        <end position="123"/>
    </location>
</feature>
<name>A0A2M7INF6_9BACT</name>
<gene>
    <name evidence="4" type="ORF">COZ82_02635</name>
</gene>
<organism evidence="4 5">
    <name type="scientific">Candidatus Kaiserbacteria bacterium CG_4_8_14_3_um_filter_38_9</name>
    <dbReference type="NCBI Taxonomy" id="1974599"/>
    <lineage>
        <taxon>Bacteria</taxon>
        <taxon>Candidatus Kaiseribacteriota</taxon>
    </lineage>
</organism>
<sequence>MKLPLKKIVRALIVSVALSATATTSVLANTEVCEASWYGPGFHGNLMANGKRFNSNDKTVVAHRSLPFGTKLLITNLNNNQSIKVVVQDRGPFTKGRCVDVSRTGAQALGFYCGETCGTAPVSVTIIN</sequence>
<reference evidence="5" key="1">
    <citation type="submission" date="2017-09" db="EMBL/GenBank/DDBJ databases">
        <title>Depth-based differentiation of microbial function through sediment-hosted aquifers and enrichment of novel symbionts in the deep terrestrial subsurface.</title>
        <authorList>
            <person name="Probst A.J."/>
            <person name="Ladd B."/>
            <person name="Jarett J.K."/>
            <person name="Geller-Mcgrath D.E."/>
            <person name="Sieber C.M.K."/>
            <person name="Emerson J.B."/>
            <person name="Anantharaman K."/>
            <person name="Thomas B.C."/>
            <person name="Malmstrom R."/>
            <person name="Stieglmeier M."/>
            <person name="Klingl A."/>
            <person name="Woyke T."/>
            <person name="Ryan C.M."/>
            <person name="Banfield J.F."/>
        </authorList>
    </citation>
    <scope>NUCLEOTIDE SEQUENCE [LARGE SCALE GENOMIC DNA]</scope>
</reference>
<feature type="signal peptide" evidence="2">
    <location>
        <begin position="1"/>
        <end position="22"/>
    </location>
</feature>
<dbReference type="Gene3D" id="2.40.40.10">
    <property type="entry name" value="RlpA-like domain"/>
    <property type="match status" value="1"/>
</dbReference>
<dbReference type="EMBL" id="PFHR01000138">
    <property type="protein sequence ID" value="PIW96873.1"/>
    <property type="molecule type" value="Genomic_DNA"/>
</dbReference>
<dbReference type="Pfam" id="PF03330">
    <property type="entry name" value="DPBB_1"/>
    <property type="match status" value="1"/>
</dbReference>
<dbReference type="PANTHER" id="PTHR34183:SF8">
    <property type="entry name" value="ENDOLYTIC PEPTIDOGLYCAN TRANSGLYCOSYLASE RLPA-RELATED"/>
    <property type="match status" value="1"/>
</dbReference>
<dbReference type="InterPro" id="IPR036908">
    <property type="entry name" value="RlpA-like_sf"/>
</dbReference>
<accession>A0A2M7INF6</accession>
<dbReference type="InterPro" id="IPR012997">
    <property type="entry name" value="RplA"/>
</dbReference>